<dbReference type="InterPro" id="IPR012675">
    <property type="entry name" value="Beta-grasp_dom_sf"/>
</dbReference>
<dbReference type="GO" id="GO:0046872">
    <property type="term" value="F:metal ion binding"/>
    <property type="evidence" value="ECO:0007669"/>
    <property type="project" value="UniProtKB-KW"/>
</dbReference>
<dbReference type="PANTHER" id="PTHR44379:SF2">
    <property type="entry name" value="BLR6218 PROTEIN"/>
    <property type="match status" value="1"/>
</dbReference>
<name>A0A381VK11_9ZZZZ</name>
<dbReference type="PROSITE" id="PS51085">
    <property type="entry name" value="2FE2S_FER_2"/>
    <property type="match status" value="1"/>
</dbReference>
<evidence type="ECO:0000256" key="3">
    <source>
        <dbReference type="ARBA" id="ARBA00023002"/>
    </source>
</evidence>
<dbReference type="AlphaFoldDB" id="A0A381VK11"/>
<evidence type="ECO:0000256" key="1">
    <source>
        <dbReference type="ARBA" id="ARBA00022714"/>
    </source>
</evidence>
<keyword evidence="2" id="KW-0479">Metal-binding</keyword>
<dbReference type="Pfam" id="PF00111">
    <property type="entry name" value="Fer2"/>
    <property type="match status" value="1"/>
</dbReference>
<keyword evidence="1" id="KW-0001">2Fe-2S</keyword>
<dbReference type="InterPro" id="IPR001041">
    <property type="entry name" value="2Fe-2S_ferredoxin-type"/>
</dbReference>
<protein>
    <recommendedName>
        <fullName evidence="6">2Fe-2S ferredoxin-type domain-containing protein</fullName>
    </recommendedName>
</protein>
<organism evidence="7">
    <name type="scientific">marine metagenome</name>
    <dbReference type="NCBI Taxonomy" id="408172"/>
    <lineage>
        <taxon>unclassified sequences</taxon>
        <taxon>metagenomes</taxon>
        <taxon>ecological metagenomes</taxon>
    </lineage>
</organism>
<feature type="non-terminal residue" evidence="7">
    <location>
        <position position="1"/>
    </location>
</feature>
<accession>A0A381VK11</accession>
<evidence type="ECO:0000256" key="5">
    <source>
        <dbReference type="ARBA" id="ARBA00023014"/>
    </source>
</evidence>
<evidence type="ECO:0000256" key="4">
    <source>
        <dbReference type="ARBA" id="ARBA00023004"/>
    </source>
</evidence>
<gene>
    <name evidence="7" type="ORF">METZ01_LOCUS93215</name>
</gene>
<dbReference type="GO" id="GO:0051537">
    <property type="term" value="F:2 iron, 2 sulfur cluster binding"/>
    <property type="evidence" value="ECO:0007669"/>
    <property type="project" value="UniProtKB-KW"/>
</dbReference>
<sequence length="230" mass="24282">VSDTDTFEAVQTTSASAHAVSDSDTVVIRPETTPEWSRRNFIKGVIASGVTVSGAVYFGPALAPPQPLSAQGVPRLITLNVNGQTRRVDVLPGETLAMTLRYKLGLTGTKLGCDRGECGACTVLISGTTHYSCSTLTQRVRDRKITTVEGLESPDGNLHPVQQAFVDELGPQCGFCTPGQVMSAVALLEANPNPTRAEARVAMSGNLCRCGAYDHYLNGVMRAAGESQNG</sequence>
<dbReference type="InterPro" id="IPR036010">
    <property type="entry name" value="2Fe-2S_ferredoxin-like_sf"/>
</dbReference>
<keyword evidence="3" id="KW-0560">Oxidoreductase</keyword>
<proteinExistence type="predicted"/>
<dbReference type="InterPro" id="IPR051452">
    <property type="entry name" value="Diverse_Oxidoreductases"/>
</dbReference>
<dbReference type="Gene3D" id="1.10.150.120">
    <property type="entry name" value="[2Fe-2S]-binding domain"/>
    <property type="match status" value="1"/>
</dbReference>
<dbReference type="Pfam" id="PF01799">
    <property type="entry name" value="Fer2_2"/>
    <property type="match status" value="1"/>
</dbReference>
<evidence type="ECO:0000259" key="6">
    <source>
        <dbReference type="PROSITE" id="PS51085"/>
    </source>
</evidence>
<keyword evidence="4" id="KW-0408">Iron</keyword>
<evidence type="ECO:0000313" key="7">
    <source>
        <dbReference type="EMBL" id="SVA40361.1"/>
    </source>
</evidence>
<reference evidence="7" key="1">
    <citation type="submission" date="2018-05" db="EMBL/GenBank/DDBJ databases">
        <authorList>
            <person name="Lanie J.A."/>
            <person name="Ng W.-L."/>
            <person name="Kazmierczak K.M."/>
            <person name="Andrzejewski T.M."/>
            <person name="Davidsen T.M."/>
            <person name="Wayne K.J."/>
            <person name="Tettelin H."/>
            <person name="Glass J.I."/>
            <person name="Rusch D."/>
            <person name="Podicherti R."/>
            <person name="Tsui H.-C.T."/>
            <person name="Winkler M.E."/>
        </authorList>
    </citation>
    <scope>NUCLEOTIDE SEQUENCE</scope>
</reference>
<dbReference type="EMBL" id="UINC01008982">
    <property type="protein sequence ID" value="SVA40361.1"/>
    <property type="molecule type" value="Genomic_DNA"/>
</dbReference>
<evidence type="ECO:0000256" key="2">
    <source>
        <dbReference type="ARBA" id="ARBA00022723"/>
    </source>
</evidence>
<keyword evidence="5" id="KW-0411">Iron-sulfur</keyword>
<dbReference type="GO" id="GO:0016491">
    <property type="term" value="F:oxidoreductase activity"/>
    <property type="evidence" value="ECO:0007669"/>
    <property type="project" value="UniProtKB-KW"/>
</dbReference>
<dbReference type="InterPro" id="IPR002888">
    <property type="entry name" value="2Fe-2S-bd"/>
</dbReference>
<dbReference type="InterPro" id="IPR036884">
    <property type="entry name" value="2Fe-2S-bd_dom_sf"/>
</dbReference>
<feature type="domain" description="2Fe-2S ferredoxin-type" evidence="6">
    <location>
        <begin position="75"/>
        <end position="151"/>
    </location>
</feature>
<dbReference type="PROSITE" id="PS00197">
    <property type="entry name" value="2FE2S_FER_1"/>
    <property type="match status" value="1"/>
</dbReference>
<dbReference type="InterPro" id="IPR006058">
    <property type="entry name" value="2Fe2S_fd_BS"/>
</dbReference>
<dbReference type="PANTHER" id="PTHR44379">
    <property type="entry name" value="OXIDOREDUCTASE WITH IRON-SULFUR SUBUNIT"/>
    <property type="match status" value="1"/>
</dbReference>
<dbReference type="SUPFAM" id="SSF47741">
    <property type="entry name" value="CO dehydrogenase ISP C-domain like"/>
    <property type="match status" value="1"/>
</dbReference>
<dbReference type="SUPFAM" id="SSF54292">
    <property type="entry name" value="2Fe-2S ferredoxin-like"/>
    <property type="match status" value="1"/>
</dbReference>
<dbReference type="CDD" id="cd00207">
    <property type="entry name" value="fer2"/>
    <property type="match status" value="1"/>
</dbReference>
<dbReference type="Gene3D" id="3.10.20.30">
    <property type="match status" value="1"/>
</dbReference>